<dbReference type="Proteomes" id="UP001178461">
    <property type="component" value="Unassembled WGS sequence"/>
</dbReference>
<keyword evidence="2" id="KW-1185">Reference proteome</keyword>
<name>A0AA35QQT0_9SAUR</name>
<evidence type="ECO:0000313" key="1">
    <source>
        <dbReference type="EMBL" id="CAI7935223.1"/>
    </source>
</evidence>
<dbReference type="EMBL" id="CANTUW010000154">
    <property type="protein sequence ID" value="CAI7935223.1"/>
    <property type="molecule type" value="Genomic_DNA"/>
</dbReference>
<evidence type="ECO:0000313" key="2">
    <source>
        <dbReference type="Proteomes" id="UP001178461"/>
    </source>
</evidence>
<accession>A0AA35QQT0</accession>
<proteinExistence type="predicted"/>
<dbReference type="AlphaFoldDB" id="A0AA35QQT0"/>
<protein>
    <submittedName>
        <fullName evidence="1">Uncharacterized protein</fullName>
    </submittedName>
</protein>
<organism evidence="1 2">
    <name type="scientific">Podarcis lilfordi</name>
    <name type="common">Lilford's wall lizard</name>
    <dbReference type="NCBI Taxonomy" id="74358"/>
    <lineage>
        <taxon>Eukaryota</taxon>
        <taxon>Metazoa</taxon>
        <taxon>Chordata</taxon>
        <taxon>Craniata</taxon>
        <taxon>Vertebrata</taxon>
        <taxon>Euteleostomi</taxon>
        <taxon>Lepidosauria</taxon>
        <taxon>Squamata</taxon>
        <taxon>Bifurcata</taxon>
        <taxon>Unidentata</taxon>
        <taxon>Episquamata</taxon>
        <taxon>Laterata</taxon>
        <taxon>Lacertibaenia</taxon>
        <taxon>Lacertidae</taxon>
        <taxon>Podarcis</taxon>
    </lineage>
</organism>
<comment type="caution">
    <text evidence="1">The sequence shown here is derived from an EMBL/GenBank/DDBJ whole genome shotgun (WGS) entry which is preliminary data.</text>
</comment>
<feature type="non-terminal residue" evidence="1">
    <location>
        <position position="1"/>
    </location>
</feature>
<gene>
    <name evidence="1" type="ORF">PODLI_1B030366</name>
</gene>
<sequence length="51" mass="5608">QFGCFSVPVILATPAAMSVPENMRTSASEEDKEEKIHTLEARPKNVTANDF</sequence>
<reference evidence="1" key="1">
    <citation type="submission" date="2022-12" db="EMBL/GenBank/DDBJ databases">
        <authorList>
            <person name="Alioto T."/>
            <person name="Alioto T."/>
            <person name="Gomez Garrido J."/>
        </authorList>
    </citation>
    <scope>NUCLEOTIDE SEQUENCE</scope>
</reference>